<dbReference type="Proteomes" id="UP000494206">
    <property type="component" value="Unassembled WGS sequence"/>
</dbReference>
<gene>
    <name evidence="2" type="ORF">CBOVIS_LOCUS11549</name>
</gene>
<dbReference type="EMBL" id="CADEPM010000009">
    <property type="protein sequence ID" value="CAB3409964.1"/>
    <property type="molecule type" value="Genomic_DNA"/>
</dbReference>
<protein>
    <recommendedName>
        <fullName evidence="4">Nuclear transport factor 2 family protein</fullName>
    </recommendedName>
</protein>
<evidence type="ECO:0000256" key="1">
    <source>
        <dbReference type="SAM" id="SignalP"/>
    </source>
</evidence>
<keyword evidence="3" id="KW-1185">Reference proteome</keyword>
<reference evidence="2 3" key="1">
    <citation type="submission" date="2020-04" db="EMBL/GenBank/DDBJ databases">
        <authorList>
            <person name="Laetsch R D."/>
            <person name="Stevens L."/>
            <person name="Kumar S."/>
            <person name="Blaxter L. M."/>
        </authorList>
    </citation>
    <scope>NUCLEOTIDE SEQUENCE [LARGE SCALE GENOMIC DNA]</scope>
</reference>
<comment type="caution">
    <text evidence="2">The sequence shown here is derived from an EMBL/GenBank/DDBJ whole genome shotgun (WGS) entry which is preliminary data.</text>
</comment>
<evidence type="ECO:0000313" key="3">
    <source>
        <dbReference type="Proteomes" id="UP000494206"/>
    </source>
</evidence>
<evidence type="ECO:0000313" key="2">
    <source>
        <dbReference type="EMBL" id="CAB3409964.1"/>
    </source>
</evidence>
<accession>A0A8S1FA94</accession>
<name>A0A8S1FA94_9PELO</name>
<organism evidence="2 3">
    <name type="scientific">Caenorhabditis bovis</name>
    <dbReference type="NCBI Taxonomy" id="2654633"/>
    <lineage>
        <taxon>Eukaryota</taxon>
        <taxon>Metazoa</taxon>
        <taxon>Ecdysozoa</taxon>
        <taxon>Nematoda</taxon>
        <taxon>Chromadorea</taxon>
        <taxon>Rhabditida</taxon>
        <taxon>Rhabditina</taxon>
        <taxon>Rhabditomorpha</taxon>
        <taxon>Rhabditoidea</taxon>
        <taxon>Rhabditidae</taxon>
        <taxon>Peloderinae</taxon>
        <taxon>Caenorhabditis</taxon>
    </lineage>
</organism>
<evidence type="ECO:0008006" key="4">
    <source>
        <dbReference type="Google" id="ProtNLM"/>
    </source>
</evidence>
<proteinExistence type="predicted"/>
<feature type="signal peptide" evidence="1">
    <location>
        <begin position="1"/>
        <end position="18"/>
    </location>
</feature>
<feature type="chain" id="PRO_5035903801" description="Nuclear transport factor 2 family protein" evidence="1">
    <location>
        <begin position="19"/>
        <end position="145"/>
    </location>
</feature>
<dbReference type="AlphaFoldDB" id="A0A8S1FA94"/>
<keyword evidence="1" id="KW-0732">Signal</keyword>
<sequence>MNTPILFVFSFLLCLSSAKISVNEAMKAVRSITGTFDTAFLEGDKPLILQQFRKNKSEYVACDKVPSYGIPKIRDILHASYSRYHMDNIKLHEKSITFDFYHYVSSKNQEVTYLTKGNMTLEKDDDGKSFYVRRYNQGCPKKLSG</sequence>